<dbReference type="AlphaFoldDB" id="A0A6J1L2I1"/>
<sequence length="287" mass="32925">MASLFMLDTAGDQQLFSGEGIQHSSALYNGFSKGRQLAVDKEDSEEEDEQDVGEVELFGLKLNGKDVSKVVAATLETTNRVSSKVALQLDEVTEKVNEAVQNAGTHKLQKRQRVTEINSETSEDIKVRKTNLEKDMQSTKQLNGIEQKKALPTVSRRKLPILNRAERAKTKGSGWFDLPATEVTDEMRNELKIIQMRSVLDPKHFYKKNDLKVLPKYFQVGTVLHSPLDHYDEKHTRKTKKSLVDELLADEAFQSFNKRKYKEVIKRTDMYARRKAMKKMKKLKKHK</sequence>
<evidence type="ECO:0000313" key="5">
    <source>
        <dbReference type="RefSeq" id="XP_023159825.1"/>
    </source>
</evidence>
<dbReference type="GO" id="GO:0006396">
    <property type="term" value="P:RNA processing"/>
    <property type="evidence" value="ECO:0007669"/>
    <property type="project" value="TreeGrafter"/>
</dbReference>
<name>A0A6J1L2I1_DROHY</name>
<dbReference type="RefSeq" id="XP_023159825.1">
    <property type="nucleotide sequence ID" value="XM_023304057.2"/>
</dbReference>
<dbReference type="KEGG" id="dhe:111592057"/>
<dbReference type="PANTHER" id="PTHR21686">
    <property type="entry name" value="DEOXYNUCLEOTIDYLTRANSFERASE TERMINAL-INTERACTING PROTEIN 2"/>
    <property type="match status" value="1"/>
</dbReference>
<feature type="domain" description="Fcf2 pre-rRNA processing C-terminal" evidence="3">
    <location>
        <begin position="168"/>
        <end position="260"/>
    </location>
</feature>
<dbReference type="Pfam" id="PF08698">
    <property type="entry name" value="Fcf2"/>
    <property type="match status" value="1"/>
</dbReference>
<organism evidence="4 5">
    <name type="scientific">Drosophila hydei</name>
    <name type="common">Fruit fly</name>
    <dbReference type="NCBI Taxonomy" id="7224"/>
    <lineage>
        <taxon>Eukaryota</taxon>
        <taxon>Metazoa</taxon>
        <taxon>Ecdysozoa</taxon>
        <taxon>Arthropoda</taxon>
        <taxon>Hexapoda</taxon>
        <taxon>Insecta</taxon>
        <taxon>Pterygota</taxon>
        <taxon>Neoptera</taxon>
        <taxon>Endopterygota</taxon>
        <taxon>Diptera</taxon>
        <taxon>Brachycera</taxon>
        <taxon>Muscomorpha</taxon>
        <taxon>Ephydroidea</taxon>
        <taxon>Drosophilidae</taxon>
        <taxon>Drosophila</taxon>
    </lineage>
</organism>
<dbReference type="GO" id="GO:0003723">
    <property type="term" value="F:RNA binding"/>
    <property type="evidence" value="ECO:0007669"/>
    <property type="project" value="TreeGrafter"/>
</dbReference>
<keyword evidence="2" id="KW-0539">Nucleus</keyword>
<dbReference type="OrthoDB" id="427886at2759"/>
<dbReference type="PANTHER" id="PTHR21686:SF12">
    <property type="entry name" value="DEOXYNUCLEOTIDYLTRANSFERASE TERMINAL-INTERACTING PROTEIN 2"/>
    <property type="match status" value="1"/>
</dbReference>
<protein>
    <submittedName>
        <fullName evidence="5">Deoxynucleotidyltransferase terminal-interacting protein 2</fullName>
    </submittedName>
</protein>
<dbReference type="GeneID" id="111592057"/>
<dbReference type="InterPro" id="IPR039883">
    <property type="entry name" value="Fcf2/DNTTIP2"/>
</dbReference>
<proteinExistence type="predicted"/>
<accession>A0A6J1L2I1</accession>
<dbReference type="Proteomes" id="UP000504633">
    <property type="component" value="Unplaced"/>
</dbReference>
<keyword evidence="4" id="KW-1185">Reference proteome</keyword>
<evidence type="ECO:0000256" key="1">
    <source>
        <dbReference type="ARBA" id="ARBA00004604"/>
    </source>
</evidence>
<dbReference type="OMA" id="SHLDHYQ"/>
<reference evidence="5" key="1">
    <citation type="submission" date="2025-08" db="UniProtKB">
        <authorList>
            <consortium name="RefSeq"/>
        </authorList>
    </citation>
    <scope>IDENTIFICATION</scope>
    <source>
        <strain evidence="5">15085-1641.00</strain>
        <tissue evidence="5">Whole body</tissue>
    </source>
</reference>
<dbReference type="GO" id="GO:0005730">
    <property type="term" value="C:nucleolus"/>
    <property type="evidence" value="ECO:0007669"/>
    <property type="project" value="UniProtKB-SubCell"/>
</dbReference>
<evidence type="ECO:0000259" key="3">
    <source>
        <dbReference type="Pfam" id="PF08698"/>
    </source>
</evidence>
<evidence type="ECO:0000256" key="2">
    <source>
        <dbReference type="ARBA" id="ARBA00023242"/>
    </source>
</evidence>
<comment type="subcellular location">
    <subcellularLocation>
        <location evidence="1">Nucleus</location>
        <location evidence="1">Nucleolus</location>
    </subcellularLocation>
</comment>
<evidence type="ECO:0000313" key="4">
    <source>
        <dbReference type="Proteomes" id="UP000504633"/>
    </source>
</evidence>
<dbReference type="InterPro" id="IPR014810">
    <property type="entry name" value="Fcf2_C"/>
</dbReference>
<gene>
    <name evidence="5" type="primary">LOC111592057</name>
</gene>